<keyword evidence="2 3" id="KW-0371">Homeobox</keyword>
<dbReference type="GO" id="GO:0003700">
    <property type="term" value="F:DNA-binding transcription factor activity"/>
    <property type="evidence" value="ECO:0007669"/>
    <property type="project" value="InterPro"/>
</dbReference>
<dbReference type="EMBL" id="OX459124">
    <property type="protein sequence ID" value="CAI9112940.1"/>
    <property type="molecule type" value="Genomic_DNA"/>
</dbReference>
<feature type="region of interest" description="Disordered" evidence="4">
    <location>
        <begin position="1"/>
        <end position="20"/>
    </location>
</feature>
<keyword evidence="7" id="KW-1185">Reference proteome</keyword>
<feature type="compositionally biased region" description="Pro residues" evidence="4">
    <location>
        <begin position="1"/>
        <end position="17"/>
    </location>
</feature>
<dbReference type="GO" id="GO:0003677">
    <property type="term" value="F:DNA binding"/>
    <property type="evidence" value="ECO:0007669"/>
    <property type="project" value="UniProtKB-UniRule"/>
</dbReference>
<keyword evidence="2 3" id="KW-0238">DNA-binding</keyword>
<accession>A0AAV1DYJ2</accession>
<organism evidence="6 7">
    <name type="scientific">Oldenlandia corymbosa var. corymbosa</name>
    <dbReference type="NCBI Taxonomy" id="529605"/>
    <lineage>
        <taxon>Eukaryota</taxon>
        <taxon>Viridiplantae</taxon>
        <taxon>Streptophyta</taxon>
        <taxon>Embryophyta</taxon>
        <taxon>Tracheophyta</taxon>
        <taxon>Spermatophyta</taxon>
        <taxon>Magnoliopsida</taxon>
        <taxon>eudicotyledons</taxon>
        <taxon>Gunneridae</taxon>
        <taxon>Pentapetalae</taxon>
        <taxon>asterids</taxon>
        <taxon>lamiids</taxon>
        <taxon>Gentianales</taxon>
        <taxon>Rubiaceae</taxon>
        <taxon>Rubioideae</taxon>
        <taxon>Spermacoceae</taxon>
        <taxon>Hedyotis-Oldenlandia complex</taxon>
        <taxon>Oldenlandia</taxon>
    </lineage>
</organism>
<reference evidence="6" key="1">
    <citation type="submission" date="2023-03" db="EMBL/GenBank/DDBJ databases">
        <authorList>
            <person name="Julca I."/>
        </authorList>
    </citation>
    <scope>NUCLEOTIDE SEQUENCE</scope>
</reference>
<comment type="subcellular location">
    <subcellularLocation>
        <location evidence="1 2 3">Nucleus</location>
    </subcellularLocation>
</comment>
<dbReference type="SMART" id="SM00389">
    <property type="entry name" value="HOX"/>
    <property type="match status" value="1"/>
</dbReference>
<evidence type="ECO:0000256" key="3">
    <source>
        <dbReference type="RuleBase" id="RU000682"/>
    </source>
</evidence>
<dbReference type="CDD" id="cd00086">
    <property type="entry name" value="homeodomain"/>
    <property type="match status" value="1"/>
</dbReference>
<evidence type="ECO:0000313" key="6">
    <source>
        <dbReference type="EMBL" id="CAI9112940.1"/>
    </source>
</evidence>
<feature type="compositionally biased region" description="Basic and acidic residues" evidence="4">
    <location>
        <begin position="252"/>
        <end position="263"/>
    </location>
</feature>
<dbReference type="PROSITE" id="PS50071">
    <property type="entry name" value="HOMEOBOX_2"/>
    <property type="match status" value="1"/>
</dbReference>
<dbReference type="InterPro" id="IPR044559">
    <property type="entry name" value="WOX13-like"/>
</dbReference>
<feature type="domain" description="Homeobox" evidence="5">
    <location>
        <begin position="106"/>
        <end position="171"/>
    </location>
</feature>
<dbReference type="Proteomes" id="UP001161247">
    <property type="component" value="Chromosome 7"/>
</dbReference>
<evidence type="ECO:0000259" key="5">
    <source>
        <dbReference type="PROSITE" id="PS50071"/>
    </source>
</evidence>
<evidence type="ECO:0000256" key="2">
    <source>
        <dbReference type="PROSITE-ProRule" id="PRU00108"/>
    </source>
</evidence>
<evidence type="ECO:0000313" key="7">
    <source>
        <dbReference type="Proteomes" id="UP001161247"/>
    </source>
</evidence>
<evidence type="ECO:0000256" key="1">
    <source>
        <dbReference type="ARBA" id="ARBA00004123"/>
    </source>
</evidence>
<dbReference type="Pfam" id="PF00046">
    <property type="entry name" value="Homeodomain"/>
    <property type="match status" value="1"/>
</dbReference>
<feature type="compositionally biased region" description="Polar residues" evidence="4">
    <location>
        <begin position="173"/>
        <end position="188"/>
    </location>
</feature>
<protein>
    <submittedName>
        <fullName evidence="6">OLC1v1013452C1</fullName>
    </submittedName>
</protein>
<gene>
    <name evidence="6" type="ORF">OLC1_LOCUS20040</name>
</gene>
<dbReference type="PANTHER" id="PTHR46777">
    <property type="entry name" value="WUSCHEL-RELATED HOMEOBOX 13"/>
    <property type="match status" value="1"/>
</dbReference>
<feature type="DNA-binding region" description="Homeobox" evidence="2">
    <location>
        <begin position="108"/>
        <end position="172"/>
    </location>
</feature>
<sequence>MGWEKQPPPPPPLPPWSPKAIIPEKAMGMTPEQMEMLQKQIAAFITICEQLEDLHKSLCSSSQNHHTNADPSTDNMLRNLGIPYYTQMLSSSNHQNHPYNYGGQPKIPRRRRWNPTPGHLRILEQVFDQGNESPSKERIKSLTDELADHGEITESNVYNWFQNRRARFRRRQSMSTISESDGETSSKSVDGEIPNASDQLNGDPSYSKEDSLTAGSGDGGGAGGRGDESFGDMAGRTLSSKSKSGYMPEPVIESKSKTSKSME</sequence>
<keyword evidence="2 3" id="KW-0539">Nucleus</keyword>
<dbReference type="Gene3D" id="1.10.10.60">
    <property type="entry name" value="Homeodomain-like"/>
    <property type="match status" value="1"/>
</dbReference>
<name>A0AAV1DYJ2_OLDCO</name>
<dbReference type="GO" id="GO:0005634">
    <property type="term" value="C:nucleus"/>
    <property type="evidence" value="ECO:0007669"/>
    <property type="project" value="UniProtKB-SubCell"/>
</dbReference>
<dbReference type="PANTHER" id="PTHR46777:SF5">
    <property type="entry name" value="WUSCHEL-RELATED HOMEOBOX 13"/>
    <property type="match status" value="1"/>
</dbReference>
<proteinExistence type="predicted"/>
<feature type="region of interest" description="Disordered" evidence="4">
    <location>
        <begin position="172"/>
        <end position="263"/>
    </location>
</feature>
<evidence type="ECO:0000256" key="4">
    <source>
        <dbReference type="SAM" id="MobiDB-lite"/>
    </source>
</evidence>
<dbReference type="InterPro" id="IPR009057">
    <property type="entry name" value="Homeodomain-like_sf"/>
</dbReference>
<dbReference type="InterPro" id="IPR001356">
    <property type="entry name" value="HD"/>
</dbReference>
<dbReference type="SUPFAM" id="SSF46689">
    <property type="entry name" value="Homeodomain-like"/>
    <property type="match status" value="1"/>
</dbReference>
<dbReference type="AlphaFoldDB" id="A0AAV1DYJ2"/>